<dbReference type="GO" id="GO:0003677">
    <property type="term" value="F:DNA binding"/>
    <property type="evidence" value="ECO:0007669"/>
    <property type="project" value="UniProtKB-KW"/>
</dbReference>
<dbReference type="Proteomes" id="UP000007752">
    <property type="component" value="Chromosome 2"/>
</dbReference>
<proteinExistence type="predicted"/>
<keyword evidence="3 9" id="KW-0863">Zinc-finger</keyword>
<evidence type="ECO:0000313" key="12">
    <source>
        <dbReference type="EMBL" id="EEE56415.1"/>
    </source>
</evidence>
<keyword evidence="6" id="KW-0238">DNA-binding</keyword>
<accession>B9F3B7</accession>
<keyword evidence="7" id="KW-0804">Transcription</keyword>
<keyword evidence="4" id="KW-0862">Zinc</keyword>
<protein>
    <recommendedName>
        <fullName evidence="11">SBP-type domain-containing protein</fullName>
    </recommendedName>
</protein>
<name>B9F3B7_ORYSJ</name>
<reference evidence="12" key="2">
    <citation type="submission" date="2008-12" db="EMBL/GenBank/DDBJ databases">
        <title>Improved gene annotation of the rice (Oryza sativa) genomes.</title>
        <authorList>
            <person name="Wang J."/>
            <person name="Li R."/>
            <person name="Fan W."/>
            <person name="Huang Q."/>
            <person name="Zhang J."/>
            <person name="Zhou Y."/>
            <person name="Hu Y."/>
            <person name="Zi S."/>
            <person name="Li J."/>
            <person name="Ni P."/>
            <person name="Zheng H."/>
            <person name="Zhang Y."/>
            <person name="Zhao M."/>
            <person name="Hao Q."/>
            <person name="McDermott J."/>
            <person name="Samudrala R."/>
            <person name="Kristiansen K."/>
            <person name="Wong G.K.-S."/>
        </authorList>
    </citation>
    <scope>NUCLEOTIDE SEQUENCE</scope>
</reference>
<feature type="compositionally biased region" description="Low complexity" evidence="10">
    <location>
        <begin position="24"/>
        <end position="43"/>
    </location>
</feature>
<evidence type="ECO:0000256" key="5">
    <source>
        <dbReference type="ARBA" id="ARBA00023015"/>
    </source>
</evidence>
<evidence type="ECO:0000259" key="11">
    <source>
        <dbReference type="PROSITE" id="PS51141"/>
    </source>
</evidence>
<keyword evidence="2" id="KW-0479">Metal-binding</keyword>
<feature type="region of interest" description="Disordered" evidence="10">
    <location>
        <begin position="1"/>
        <end position="64"/>
    </location>
</feature>
<organism evidence="12">
    <name type="scientific">Oryza sativa subsp. japonica</name>
    <name type="common">Rice</name>
    <dbReference type="NCBI Taxonomy" id="39947"/>
    <lineage>
        <taxon>Eukaryota</taxon>
        <taxon>Viridiplantae</taxon>
        <taxon>Streptophyta</taxon>
        <taxon>Embryophyta</taxon>
        <taxon>Tracheophyta</taxon>
        <taxon>Spermatophyta</taxon>
        <taxon>Magnoliopsida</taxon>
        <taxon>Liliopsida</taxon>
        <taxon>Poales</taxon>
        <taxon>Poaceae</taxon>
        <taxon>BOP clade</taxon>
        <taxon>Oryzoideae</taxon>
        <taxon>Oryzeae</taxon>
        <taxon>Oryzinae</taxon>
        <taxon>Oryza</taxon>
        <taxon>Oryza sativa</taxon>
    </lineage>
</organism>
<dbReference type="PROSITE" id="PS51141">
    <property type="entry name" value="ZF_SBP"/>
    <property type="match status" value="1"/>
</dbReference>
<dbReference type="Pfam" id="PF03110">
    <property type="entry name" value="SBP"/>
    <property type="match status" value="1"/>
</dbReference>
<dbReference type="GO" id="GO:0008270">
    <property type="term" value="F:zinc ion binding"/>
    <property type="evidence" value="ECO:0007669"/>
    <property type="project" value="UniProtKB-KW"/>
</dbReference>
<gene>
    <name evidence="12" type="ORF">OsJ_05575</name>
</gene>
<dbReference type="EMBL" id="CM000139">
    <property type="protein sequence ID" value="EEE56415.1"/>
    <property type="molecule type" value="Genomic_DNA"/>
</dbReference>
<keyword evidence="5" id="KW-0805">Transcription regulation</keyword>
<dbReference type="SUPFAM" id="SSF103612">
    <property type="entry name" value="SBT domain"/>
    <property type="match status" value="1"/>
</dbReference>
<dbReference type="PANTHER" id="PTHR31251">
    <property type="entry name" value="SQUAMOSA PROMOTER-BINDING-LIKE PROTEIN 4"/>
    <property type="match status" value="1"/>
</dbReference>
<sequence>MDWMPPPKPTSPRSPPLLWDWADAAVPGSSSGEVSAAAAAAAAHPGRRRKEKRGRAEEGGGGGGEVRCQVEGFGVELVGVKDYHRKHRVCEAQSKFPRVVVAGQERRFCQQCSRFHALSEFDQKKRSCRRRLYDHNARRRKPQTDVFSYASARPPSSLLFDDNRQISFVWNKAPLSHVRPFAISPWESSSEVGTTDGHIYLDKSHISKSLPAFNTDIDELLPMKGPDASLTASKFDGAPDLQRALSLLSSSSCGLPDPVQQASRVIQFTGASQNNRELPPLNGGNSASASCANVQTIAQPAQLDLLKCKVCETGANNEGKKSQTDACELANKLQENAQHIHMLLKEEAGENENHNLAISSDSMETTRQKGDELIKSLGGLVSYLNQFTDLIKENGFENVVGLWQTLLPALASPFLSAIVYFSVWQSAVLGRFSALYSRIPGF</sequence>
<dbReference type="InterPro" id="IPR036893">
    <property type="entry name" value="SBP_sf"/>
</dbReference>
<evidence type="ECO:0000256" key="2">
    <source>
        <dbReference type="ARBA" id="ARBA00022723"/>
    </source>
</evidence>
<evidence type="ECO:0000256" key="10">
    <source>
        <dbReference type="SAM" id="MobiDB-lite"/>
    </source>
</evidence>
<evidence type="ECO:0000256" key="8">
    <source>
        <dbReference type="ARBA" id="ARBA00023242"/>
    </source>
</evidence>
<comment type="subcellular location">
    <subcellularLocation>
        <location evidence="1">Nucleus</location>
    </subcellularLocation>
</comment>
<reference evidence="12" key="1">
    <citation type="journal article" date="2005" name="PLoS Biol.">
        <title>The genomes of Oryza sativa: a history of duplications.</title>
        <authorList>
            <person name="Yu J."/>
            <person name="Wang J."/>
            <person name="Lin W."/>
            <person name="Li S."/>
            <person name="Li H."/>
            <person name="Zhou J."/>
            <person name="Ni P."/>
            <person name="Dong W."/>
            <person name="Hu S."/>
            <person name="Zeng C."/>
            <person name="Zhang J."/>
            <person name="Zhang Y."/>
            <person name="Li R."/>
            <person name="Xu Z."/>
            <person name="Li S."/>
            <person name="Li X."/>
            <person name="Zheng H."/>
            <person name="Cong L."/>
            <person name="Lin L."/>
            <person name="Yin J."/>
            <person name="Geng J."/>
            <person name="Li G."/>
            <person name="Shi J."/>
            <person name="Liu J."/>
            <person name="Lv H."/>
            <person name="Li J."/>
            <person name="Wang J."/>
            <person name="Deng Y."/>
            <person name="Ran L."/>
            <person name="Shi X."/>
            <person name="Wang X."/>
            <person name="Wu Q."/>
            <person name="Li C."/>
            <person name="Ren X."/>
            <person name="Wang J."/>
            <person name="Wang X."/>
            <person name="Li D."/>
            <person name="Liu D."/>
            <person name="Zhang X."/>
            <person name="Ji Z."/>
            <person name="Zhao W."/>
            <person name="Sun Y."/>
            <person name="Zhang Z."/>
            <person name="Bao J."/>
            <person name="Han Y."/>
            <person name="Dong L."/>
            <person name="Ji J."/>
            <person name="Chen P."/>
            <person name="Wu S."/>
            <person name="Liu J."/>
            <person name="Xiao Y."/>
            <person name="Bu D."/>
            <person name="Tan J."/>
            <person name="Yang L."/>
            <person name="Ye C."/>
            <person name="Zhang J."/>
            <person name="Xu J."/>
            <person name="Zhou Y."/>
            <person name="Yu Y."/>
            <person name="Zhang B."/>
            <person name="Zhuang S."/>
            <person name="Wei H."/>
            <person name="Liu B."/>
            <person name="Lei M."/>
            <person name="Yu H."/>
            <person name="Li Y."/>
            <person name="Xu H."/>
            <person name="Wei S."/>
            <person name="He X."/>
            <person name="Fang L."/>
            <person name="Zhang Z."/>
            <person name="Zhang Y."/>
            <person name="Huang X."/>
            <person name="Su Z."/>
            <person name="Tong W."/>
            <person name="Li J."/>
            <person name="Tong Z."/>
            <person name="Li S."/>
            <person name="Ye J."/>
            <person name="Wang L."/>
            <person name="Fang L."/>
            <person name="Lei T."/>
            <person name="Chen C."/>
            <person name="Chen H."/>
            <person name="Xu Z."/>
            <person name="Li H."/>
            <person name="Huang H."/>
            <person name="Zhang F."/>
            <person name="Xu H."/>
            <person name="Li N."/>
            <person name="Zhao C."/>
            <person name="Li S."/>
            <person name="Dong L."/>
            <person name="Huang Y."/>
            <person name="Li L."/>
            <person name="Xi Y."/>
            <person name="Qi Q."/>
            <person name="Li W."/>
            <person name="Zhang B."/>
            <person name="Hu W."/>
            <person name="Zhang Y."/>
            <person name="Tian X."/>
            <person name="Jiao Y."/>
            <person name="Liang X."/>
            <person name="Jin J."/>
            <person name="Gao L."/>
            <person name="Zheng W."/>
            <person name="Hao B."/>
            <person name="Liu S."/>
            <person name="Wang W."/>
            <person name="Yuan L."/>
            <person name="Cao M."/>
            <person name="McDermott J."/>
            <person name="Samudrala R."/>
            <person name="Wang J."/>
            <person name="Wong G.K."/>
            <person name="Yang H."/>
        </authorList>
    </citation>
    <scope>NUCLEOTIDE SEQUENCE [LARGE SCALE GENOMIC DNA]</scope>
</reference>
<evidence type="ECO:0000256" key="1">
    <source>
        <dbReference type="ARBA" id="ARBA00004123"/>
    </source>
</evidence>
<keyword evidence="8" id="KW-0539">Nucleus</keyword>
<evidence type="ECO:0000256" key="4">
    <source>
        <dbReference type="ARBA" id="ARBA00022833"/>
    </source>
</evidence>
<dbReference type="GO" id="GO:0005634">
    <property type="term" value="C:nucleus"/>
    <property type="evidence" value="ECO:0007669"/>
    <property type="project" value="UniProtKB-SubCell"/>
</dbReference>
<dbReference type="InterPro" id="IPR044817">
    <property type="entry name" value="SBP-like"/>
</dbReference>
<dbReference type="InterPro" id="IPR004333">
    <property type="entry name" value="SBP_dom"/>
</dbReference>
<feature type="compositionally biased region" description="Pro residues" evidence="10">
    <location>
        <begin position="1"/>
        <end position="15"/>
    </location>
</feature>
<evidence type="ECO:0000256" key="9">
    <source>
        <dbReference type="PROSITE-ProRule" id="PRU00470"/>
    </source>
</evidence>
<evidence type="ECO:0000256" key="7">
    <source>
        <dbReference type="ARBA" id="ARBA00023163"/>
    </source>
</evidence>
<dbReference type="Gene3D" id="4.10.1100.10">
    <property type="entry name" value="Transcription factor, SBP-box domain"/>
    <property type="match status" value="1"/>
</dbReference>
<evidence type="ECO:0000256" key="3">
    <source>
        <dbReference type="ARBA" id="ARBA00022771"/>
    </source>
</evidence>
<dbReference type="PANTHER" id="PTHR31251:SF7">
    <property type="entry name" value="SQUAMOSA PROMOTER-BINDING-LIKE PROTEIN 4"/>
    <property type="match status" value="1"/>
</dbReference>
<feature type="domain" description="SBP-type" evidence="11">
    <location>
        <begin position="65"/>
        <end position="142"/>
    </location>
</feature>
<evidence type="ECO:0000256" key="6">
    <source>
        <dbReference type="ARBA" id="ARBA00023125"/>
    </source>
</evidence>
<dbReference type="AlphaFoldDB" id="B9F3B7"/>